<dbReference type="RefSeq" id="WP_338028762.1">
    <property type="nucleotide sequence ID" value="NZ_JAFBEC010000003.1"/>
</dbReference>
<evidence type="ECO:0000313" key="8">
    <source>
        <dbReference type="EMBL" id="MBM7632208.1"/>
    </source>
</evidence>
<comment type="caution">
    <text evidence="8">The sequence shown here is derived from an EMBL/GenBank/DDBJ whole genome shotgun (WGS) entry which is preliminary data.</text>
</comment>
<dbReference type="Proteomes" id="UP000741863">
    <property type="component" value="Unassembled WGS sequence"/>
</dbReference>
<reference evidence="8 9" key="1">
    <citation type="submission" date="2021-01" db="EMBL/GenBank/DDBJ databases">
        <title>Genomic Encyclopedia of Type Strains, Phase IV (KMG-IV): sequencing the most valuable type-strain genomes for metagenomic binning, comparative biology and taxonomic classification.</title>
        <authorList>
            <person name="Goeker M."/>
        </authorList>
    </citation>
    <scope>NUCLEOTIDE SEQUENCE [LARGE SCALE GENOMIC DNA]</scope>
    <source>
        <strain evidence="8 9">DSM 25540</strain>
    </source>
</reference>
<dbReference type="Pfam" id="PF07690">
    <property type="entry name" value="MFS_1"/>
    <property type="match status" value="1"/>
</dbReference>
<dbReference type="InterPro" id="IPR036259">
    <property type="entry name" value="MFS_trans_sf"/>
</dbReference>
<dbReference type="InterPro" id="IPR052524">
    <property type="entry name" value="MFS_Cyanate_Porter"/>
</dbReference>
<feature type="transmembrane region" description="Helical" evidence="6">
    <location>
        <begin position="285"/>
        <end position="303"/>
    </location>
</feature>
<feature type="transmembrane region" description="Helical" evidence="6">
    <location>
        <begin position="255"/>
        <end position="278"/>
    </location>
</feature>
<feature type="transmembrane region" description="Helical" evidence="6">
    <location>
        <begin position="215"/>
        <end position="235"/>
    </location>
</feature>
<proteinExistence type="predicted"/>
<feature type="transmembrane region" description="Helical" evidence="6">
    <location>
        <begin position="20"/>
        <end position="42"/>
    </location>
</feature>
<dbReference type="EMBL" id="JAFBEC010000003">
    <property type="protein sequence ID" value="MBM7632208.1"/>
    <property type="molecule type" value="Genomic_DNA"/>
</dbReference>
<name>A0ABS2P9W0_9BACL</name>
<comment type="subcellular location">
    <subcellularLocation>
        <location evidence="1">Cell membrane</location>
        <topology evidence="1">Multi-pass membrane protein</topology>
    </subcellularLocation>
</comment>
<evidence type="ECO:0000259" key="7">
    <source>
        <dbReference type="PROSITE" id="PS50850"/>
    </source>
</evidence>
<keyword evidence="4 6" id="KW-1133">Transmembrane helix</keyword>
<evidence type="ECO:0000256" key="5">
    <source>
        <dbReference type="ARBA" id="ARBA00023136"/>
    </source>
</evidence>
<feature type="transmembrane region" description="Helical" evidence="6">
    <location>
        <begin position="309"/>
        <end position="330"/>
    </location>
</feature>
<sequence length="403" mass="43255">MRSYESLNDHTSDTHIRIVFIIGILLIAANLRAPMIAIGPLLPTIQDQLLLSNAMLGSVTTIPLLLFALLSPFAPRLAVRFGMERVVLAALCMIAIGTFLRIAPSFTFLISGTAFIGIGIAIGNVLLPGIIKQHFPHSIGLMTGIYAITMNLAAAVASGIAEPLASRSLNWNGALGVFGLLAVLAAAMWGLYMWQNKSSHSVARQPSSFRSNGMLRSPLTWCVTIFMGIQSLQYYTTMTWLPQMLQESGYSPASAGVMLALMQTAIVPMTFIIPVLAGKLKDQRWLGAFVGITFLLAISLFYLELWLPLAAIIMGIACGSGFGLAMMLFALRTHSGNEASTLSGLAQSVGYLLAAFGPIAFGMLYDIAGQWQSPLIVLLLLSIMLTIVGYISGKGYVTKEDNS</sequence>
<feature type="transmembrane region" description="Helical" evidence="6">
    <location>
        <begin position="173"/>
        <end position="194"/>
    </location>
</feature>
<evidence type="ECO:0000256" key="6">
    <source>
        <dbReference type="SAM" id="Phobius"/>
    </source>
</evidence>
<protein>
    <submittedName>
        <fullName evidence="8">CP family cyanate transporter-like MFS transporter</fullName>
    </submittedName>
</protein>
<evidence type="ECO:0000256" key="4">
    <source>
        <dbReference type="ARBA" id="ARBA00022989"/>
    </source>
</evidence>
<dbReference type="PANTHER" id="PTHR23523:SF2">
    <property type="entry name" value="2-NITROIMIDAZOLE TRANSPORTER"/>
    <property type="match status" value="1"/>
</dbReference>
<keyword evidence="5 6" id="KW-0472">Membrane</keyword>
<evidence type="ECO:0000313" key="9">
    <source>
        <dbReference type="Proteomes" id="UP000741863"/>
    </source>
</evidence>
<feature type="transmembrane region" description="Helical" evidence="6">
    <location>
        <begin position="139"/>
        <end position="161"/>
    </location>
</feature>
<keyword evidence="3 6" id="KW-0812">Transmembrane</keyword>
<dbReference type="CDD" id="cd17339">
    <property type="entry name" value="MFS_NIMT_CynX_like"/>
    <property type="match status" value="1"/>
</dbReference>
<dbReference type="PROSITE" id="PS50850">
    <property type="entry name" value="MFS"/>
    <property type="match status" value="1"/>
</dbReference>
<dbReference type="InterPro" id="IPR011701">
    <property type="entry name" value="MFS"/>
</dbReference>
<keyword evidence="9" id="KW-1185">Reference proteome</keyword>
<feature type="transmembrane region" description="Helical" evidence="6">
    <location>
        <begin position="54"/>
        <end position="74"/>
    </location>
</feature>
<dbReference type="Gene3D" id="1.20.1250.20">
    <property type="entry name" value="MFS general substrate transporter like domains"/>
    <property type="match status" value="1"/>
</dbReference>
<evidence type="ECO:0000256" key="2">
    <source>
        <dbReference type="ARBA" id="ARBA00022448"/>
    </source>
</evidence>
<dbReference type="InterPro" id="IPR020846">
    <property type="entry name" value="MFS_dom"/>
</dbReference>
<feature type="transmembrane region" description="Helical" evidence="6">
    <location>
        <begin position="109"/>
        <end position="127"/>
    </location>
</feature>
<gene>
    <name evidence="8" type="ORF">JOD17_001301</name>
</gene>
<organism evidence="8 9">
    <name type="scientific">Geomicrobium sediminis</name>
    <dbReference type="NCBI Taxonomy" id="1347788"/>
    <lineage>
        <taxon>Bacteria</taxon>
        <taxon>Bacillati</taxon>
        <taxon>Bacillota</taxon>
        <taxon>Bacilli</taxon>
        <taxon>Bacillales</taxon>
        <taxon>Geomicrobium</taxon>
    </lineage>
</organism>
<feature type="domain" description="Major facilitator superfamily (MFS) profile" evidence="7">
    <location>
        <begin position="18"/>
        <end position="401"/>
    </location>
</feature>
<accession>A0ABS2P9W0</accession>
<keyword evidence="2" id="KW-0813">Transport</keyword>
<dbReference type="SUPFAM" id="SSF103473">
    <property type="entry name" value="MFS general substrate transporter"/>
    <property type="match status" value="1"/>
</dbReference>
<feature type="transmembrane region" description="Helical" evidence="6">
    <location>
        <begin position="86"/>
        <end position="103"/>
    </location>
</feature>
<evidence type="ECO:0000256" key="3">
    <source>
        <dbReference type="ARBA" id="ARBA00022692"/>
    </source>
</evidence>
<evidence type="ECO:0000256" key="1">
    <source>
        <dbReference type="ARBA" id="ARBA00004651"/>
    </source>
</evidence>
<dbReference type="PANTHER" id="PTHR23523">
    <property type="match status" value="1"/>
</dbReference>
<feature type="transmembrane region" description="Helical" evidence="6">
    <location>
        <begin position="371"/>
        <end position="391"/>
    </location>
</feature>
<feature type="transmembrane region" description="Helical" evidence="6">
    <location>
        <begin position="342"/>
        <end position="365"/>
    </location>
</feature>